<sequence length="121" mass="13996">MASPEAKHCKETIKTEMDSIVSNRTWVLVDLLSGCTTIRSLASVYNLLIHQMDMKTAFLYGELEEEIYMDQYEGFVAHDNKRKVCKLVKSLYGLKQAPKQWHEKFDKTILAFGFTVNENDK</sequence>
<evidence type="ECO:0000259" key="1">
    <source>
        <dbReference type="Pfam" id="PF07727"/>
    </source>
</evidence>
<dbReference type="InterPro" id="IPR013103">
    <property type="entry name" value="RVT_2"/>
</dbReference>
<comment type="caution">
    <text evidence="2">The sequence shown here is derived from an EMBL/GenBank/DDBJ whole genome shotgun (WGS) entry which is preliminary data.</text>
</comment>
<reference evidence="2" key="1">
    <citation type="submission" date="2020-06" db="EMBL/GenBank/DDBJ databases">
        <authorList>
            <person name="Li T."/>
            <person name="Hu X."/>
            <person name="Zhang T."/>
            <person name="Song X."/>
            <person name="Zhang H."/>
            <person name="Dai N."/>
            <person name="Sheng W."/>
            <person name="Hou X."/>
            <person name="Wei L."/>
        </authorList>
    </citation>
    <scope>NUCLEOTIDE SEQUENCE</scope>
    <source>
        <strain evidence="2">KEN8</strain>
        <tissue evidence="2">Leaf</tissue>
    </source>
</reference>
<dbReference type="Pfam" id="PF07727">
    <property type="entry name" value="RVT_2"/>
    <property type="match status" value="1"/>
</dbReference>
<protein>
    <submittedName>
        <fullName evidence="2">Retrovirus-related Pol polyprotein from transposon TNT 1-94</fullName>
    </submittedName>
</protein>
<gene>
    <name evidence="2" type="ORF">Scaly_0059300</name>
</gene>
<accession>A0AAW2SVH4</accession>
<proteinExistence type="predicted"/>
<feature type="domain" description="Reverse transcriptase Ty1/copia-type" evidence="1">
    <location>
        <begin position="38"/>
        <end position="117"/>
    </location>
</feature>
<organism evidence="2">
    <name type="scientific">Sesamum calycinum</name>
    <dbReference type="NCBI Taxonomy" id="2727403"/>
    <lineage>
        <taxon>Eukaryota</taxon>
        <taxon>Viridiplantae</taxon>
        <taxon>Streptophyta</taxon>
        <taxon>Embryophyta</taxon>
        <taxon>Tracheophyta</taxon>
        <taxon>Spermatophyta</taxon>
        <taxon>Magnoliopsida</taxon>
        <taxon>eudicotyledons</taxon>
        <taxon>Gunneridae</taxon>
        <taxon>Pentapetalae</taxon>
        <taxon>asterids</taxon>
        <taxon>lamiids</taxon>
        <taxon>Lamiales</taxon>
        <taxon>Pedaliaceae</taxon>
        <taxon>Sesamum</taxon>
    </lineage>
</organism>
<dbReference type="AlphaFoldDB" id="A0AAW2SVH4"/>
<feature type="non-terminal residue" evidence="2">
    <location>
        <position position="121"/>
    </location>
</feature>
<evidence type="ECO:0000313" key="2">
    <source>
        <dbReference type="EMBL" id="KAL0396109.1"/>
    </source>
</evidence>
<name>A0AAW2SVH4_9LAMI</name>
<dbReference type="EMBL" id="JACGWM010000001">
    <property type="protein sequence ID" value="KAL0396109.1"/>
    <property type="molecule type" value="Genomic_DNA"/>
</dbReference>
<reference evidence="2" key="2">
    <citation type="journal article" date="2024" name="Plant">
        <title>Genomic evolution and insights into agronomic trait innovations of Sesamum species.</title>
        <authorList>
            <person name="Miao H."/>
            <person name="Wang L."/>
            <person name="Qu L."/>
            <person name="Liu H."/>
            <person name="Sun Y."/>
            <person name="Le M."/>
            <person name="Wang Q."/>
            <person name="Wei S."/>
            <person name="Zheng Y."/>
            <person name="Lin W."/>
            <person name="Duan Y."/>
            <person name="Cao H."/>
            <person name="Xiong S."/>
            <person name="Wang X."/>
            <person name="Wei L."/>
            <person name="Li C."/>
            <person name="Ma Q."/>
            <person name="Ju M."/>
            <person name="Zhao R."/>
            <person name="Li G."/>
            <person name="Mu C."/>
            <person name="Tian Q."/>
            <person name="Mei H."/>
            <person name="Zhang T."/>
            <person name="Gao T."/>
            <person name="Zhang H."/>
        </authorList>
    </citation>
    <scope>NUCLEOTIDE SEQUENCE</scope>
    <source>
        <strain evidence="2">KEN8</strain>
    </source>
</reference>